<name>A0ACC0H729_9ERIC</name>
<comment type="caution">
    <text evidence="1">The sequence shown here is derived from an EMBL/GenBank/DDBJ whole genome shotgun (WGS) entry which is preliminary data.</text>
</comment>
<proteinExistence type="predicted"/>
<sequence length="106" mass="11612">MELYSTAFEVNQLQKKAAKARAPVVEGTKDKMREHDSSKATMMMAGINPSSLAGPRSESGKRSTGRWVSGAGDPGKKVNVVVKEKRKIREAEKAETIMLLICWGPH</sequence>
<gene>
    <name evidence="1" type="ORF">LOK49_LG07G02319</name>
</gene>
<organism evidence="1 2">
    <name type="scientific">Camellia lanceoleosa</name>
    <dbReference type="NCBI Taxonomy" id="1840588"/>
    <lineage>
        <taxon>Eukaryota</taxon>
        <taxon>Viridiplantae</taxon>
        <taxon>Streptophyta</taxon>
        <taxon>Embryophyta</taxon>
        <taxon>Tracheophyta</taxon>
        <taxon>Spermatophyta</taxon>
        <taxon>Magnoliopsida</taxon>
        <taxon>eudicotyledons</taxon>
        <taxon>Gunneridae</taxon>
        <taxon>Pentapetalae</taxon>
        <taxon>asterids</taxon>
        <taxon>Ericales</taxon>
        <taxon>Theaceae</taxon>
        <taxon>Camellia</taxon>
    </lineage>
</organism>
<evidence type="ECO:0000313" key="2">
    <source>
        <dbReference type="Proteomes" id="UP001060215"/>
    </source>
</evidence>
<dbReference type="EMBL" id="CM045764">
    <property type="protein sequence ID" value="KAI8008704.1"/>
    <property type="molecule type" value="Genomic_DNA"/>
</dbReference>
<dbReference type="Proteomes" id="UP001060215">
    <property type="component" value="Chromosome 7"/>
</dbReference>
<accession>A0ACC0H729</accession>
<protein>
    <submittedName>
        <fullName evidence="1">Uncharacterized protein</fullName>
    </submittedName>
</protein>
<keyword evidence="2" id="KW-1185">Reference proteome</keyword>
<reference evidence="1 2" key="1">
    <citation type="journal article" date="2022" name="Plant J.">
        <title>Chromosome-level genome of Camellia lanceoleosa provides a valuable resource for understanding genome evolution and self-incompatibility.</title>
        <authorList>
            <person name="Gong W."/>
            <person name="Xiao S."/>
            <person name="Wang L."/>
            <person name="Liao Z."/>
            <person name="Chang Y."/>
            <person name="Mo W."/>
            <person name="Hu G."/>
            <person name="Li W."/>
            <person name="Zhao G."/>
            <person name="Zhu H."/>
            <person name="Hu X."/>
            <person name="Ji K."/>
            <person name="Xiang X."/>
            <person name="Song Q."/>
            <person name="Yuan D."/>
            <person name="Jin S."/>
            <person name="Zhang L."/>
        </authorList>
    </citation>
    <scope>NUCLEOTIDE SEQUENCE [LARGE SCALE GENOMIC DNA]</scope>
    <source>
        <strain evidence="1">SQ_2022a</strain>
    </source>
</reference>
<evidence type="ECO:0000313" key="1">
    <source>
        <dbReference type="EMBL" id="KAI8008704.1"/>
    </source>
</evidence>